<evidence type="ECO:0008006" key="5">
    <source>
        <dbReference type="Google" id="ProtNLM"/>
    </source>
</evidence>
<evidence type="ECO:0000313" key="4">
    <source>
        <dbReference type="Proteomes" id="UP001161064"/>
    </source>
</evidence>
<dbReference type="InterPro" id="IPR025420">
    <property type="entry name" value="DUF4143"/>
</dbReference>
<feature type="domain" description="DUF4143" evidence="2">
    <location>
        <begin position="207"/>
        <end position="366"/>
    </location>
</feature>
<dbReference type="PANTHER" id="PTHR43566">
    <property type="entry name" value="CONSERVED PROTEIN"/>
    <property type="match status" value="1"/>
</dbReference>
<evidence type="ECO:0000313" key="3">
    <source>
        <dbReference type="EMBL" id="GIU68006.1"/>
    </source>
</evidence>
<gene>
    <name evidence="3" type="ORF">PsB1_2160</name>
</gene>
<accession>A0ABQ4PY57</accession>
<evidence type="ECO:0000259" key="1">
    <source>
        <dbReference type="Pfam" id="PF13173"/>
    </source>
</evidence>
<evidence type="ECO:0000259" key="2">
    <source>
        <dbReference type="Pfam" id="PF13635"/>
    </source>
</evidence>
<reference evidence="3" key="1">
    <citation type="submission" date="2021-05" db="EMBL/GenBank/DDBJ databases">
        <authorList>
            <person name="Tanabe Y."/>
        </authorList>
    </citation>
    <scope>NUCLEOTIDE SEQUENCE</scope>
    <source>
        <strain evidence="3">BOTRYCO-1</strain>
    </source>
</reference>
<comment type="caution">
    <text evidence="3">The sequence shown here is derived from an EMBL/GenBank/DDBJ whole genome shotgun (WGS) entry which is preliminary data.</text>
</comment>
<feature type="domain" description="AAA" evidence="1">
    <location>
        <begin position="26"/>
        <end position="143"/>
    </location>
</feature>
<name>A0ABQ4PY57_9PROT</name>
<dbReference type="SUPFAM" id="SSF52540">
    <property type="entry name" value="P-loop containing nucleoside triphosphate hydrolases"/>
    <property type="match status" value="1"/>
</dbReference>
<organism evidence="3 4">
    <name type="scientific">Candidatus Phycosocius spiralis</name>
    <dbReference type="NCBI Taxonomy" id="2815099"/>
    <lineage>
        <taxon>Bacteria</taxon>
        <taxon>Pseudomonadati</taxon>
        <taxon>Pseudomonadota</taxon>
        <taxon>Alphaproteobacteria</taxon>
        <taxon>Caulobacterales</taxon>
        <taxon>Caulobacterales incertae sedis</taxon>
        <taxon>Candidatus Phycosocius</taxon>
    </lineage>
</organism>
<sequence length="417" mass="45950">MDIKLMTSQLLSRHAANLVDLALSDTRVVALVGPRQSGKTTLAKAIAKREGLEFLTLDDNQTRAFANSDPTGFIRRLDRAVIDEIQRAPDLVLAIKQTVDEDQRFGRFLITGSADLFGSSVTPDSLAGRVETIELLPLSQSELAQSGPSQFLDNAFEGLITRQTPKLATSNLAEIVLAGGYPEALARANAKRRSDWLLSYAQSLALRDVGELALITKPDQMLALVNNLAVRASQLLNLSALGSTIGVDAKSIERWLGLLERLFLITRVPAWHSNALKRLVRAPKVQFFDSGLVAALQNFDHAKLERDRQLFGPLLETFVFGELRKAASLTARHTSISHYRDKDQVEVDFVLERSPGHLIGIEVKASATIRPADIRGLTKLRDTAQNQFKLGIVLHDGDYVQEVSERIFTAPVSILWS</sequence>
<dbReference type="Pfam" id="PF13635">
    <property type="entry name" value="DUF4143"/>
    <property type="match status" value="1"/>
</dbReference>
<dbReference type="Gene3D" id="3.40.50.300">
    <property type="entry name" value="P-loop containing nucleotide triphosphate hydrolases"/>
    <property type="match status" value="1"/>
</dbReference>
<dbReference type="Pfam" id="PF13173">
    <property type="entry name" value="AAA_14"/>
    <property type="match status" value="1"/>
</dbReference>
<dbReference type="InterPro" id="IPR027417">
    <property type="entry name" value="P-loop_NTPase"/>
</dbReference>
<dbReference type="PANTHER" id="PTHR43566:SF2">
    <property type="entry name" value="DUF4143 DOMAIN-CONTAINING PROTEIN"/>
    <property type="match status" value="1"/>
</dbReference>
<keyword evidence="4" id="KW-1185">Reference proteome</keyword>
<protein>
    <recommendedName>
        <fullName evidence="5">AAA family ATPase</fullName>
    </recommendedName>
</protein>
<proteinExistence type="predicted"/>
<reference evidence="3" key="2">
    <citation type="journal article" date="2023" name="ISME Commun">
        <title>Characterization of a bloom-associated alphaproteobacterial lineage, 'Candidatus Phycosocius': insights into freshwater algal-bacterial interactions.</title>
        <authorList>
            <person name="Tanabe Y."/>
            <person name="Yamaguchi H."/>
            <person name="Yoshida M."/>
            <person name="Kai A."/>
            <person name="Okazaki Y."/>
        </authorList>
    </citation>
    <scope>NUCLEOTIDE SEQUENCE</scope>
    <source>
        <strain evidence="3">BOTRYCO-1</strain>
    </source>
</reference>
<dbReference type="EMBL" id="BPFZ01000017">
    <property type="protein sequence ID" value="GIU68006.1"/>
    <property type="molecule type" value="Genomic_DNA"/>
</dbReference>
<dbReference type="Proteomes" id="UP001161064">
    <property type="component" value="Unassembled WGS sequence"/>
</dbReference>
<dbReference type="InterPro" id="IPR041682">
    <property type="entry name" value="AAA_14"/>
</dbReference>